<evidence type="ECO:0000256" key="6">
    <source>
        <dbReference type="SAM" id="Phobius"/>
    </source>
</evidence>
<evidence type="ECO:0000313" key="9">
    <source>
        <dbReference type="EMBL" id="MBB3839451.1"/>
    </source>
</evidence>
<dbReference type="AlphaFoldDB" id="A0A7W5ZM23"/>
<name>A0A7W5ZM23_9BACT</name>
<feature type="transmembrane region" description="Helical" evidence="6">
    <location>
        <begin position="111"/>
        <end position="135"/>
    </location>
</feature>
<keyword evidence="10" id="KW-1185">Reference proteome</keyword>
<comment type="caution">
    <text evidence="9">The sequence shown here is derived from an EMBL/GenBank/DDBJ whole genome shotgun (WGS) entry which is preliminary data.</text>
</comment>
<feature type="transmembrane region" description="Helical" evidence="6">
    <location>
        <begin position="431"/>
        <end position="458"/>
    </location>
</feature>
<feature type="transmembrane region" description="Helical" evidence="6">
    <location>
        <begin position="773"/>
        <end position="797"/>
    </location>
</feature>
<feature type="domain" description="ABC3 transporter permease C-terminal" evidence="7">
    <location>
        <begin position="776"/>
        <end position="889"/>
    </location>
</feature>
<evidence type="ECO:0000256" key="3">
    <source>
        <dbReference type="ARBA" id="ARBA00022692"/>
    </source>
</evidence>
<dbReference type="InterPro" id="IPR047699">
    <property type="entry name" value="Permease_put_prefix"/>
</dbReference>
<feature type="domain" description="MacB-like periplasmic core" evidence="8">
    <location>
        <begin position="114"/>
        <end position="327"/>
    </location>
</feature>
<evidence type="ECO:0000313" key="10">
    <source>
        <dbReference type="Proteomes" id="UP000541352"/>
    </source>
</evidence>
<keyword evidence="4 6" id="KW-1133">Transmembrane helix</keyword>
<accession>A0A7W5ZM23</accession>
<dbReference type="InterPro" id="IPR050250">
    <property type="entry name" value="Macrolide_Exporter_MacB"/>
</dbReference>
<feature type="transmembrane region" description="Helical" evidence="6">
    <location>
        <begin position="384"/>
        <end position="410"/>
    </location>
</feature>
<evidence type="ECO:0000256" key="2">
    <source>
        <dbReference type="ARBA" id="ARBA00022475"/>
    </source>
</evidence>
<keyword evidence="2" id="KW-1003">Cell membrane</keyword>
<organism evidence="9 10">
    <name type="scientific">Runella defluvii</name>
    <dbReference type="NCBI Taxonomy" id="370973"/>
    <lineage>
        <taxon>Bacteria</taxon>
        <taxon>Pseudomonadati</taxon>
        <taxon>Bacteroidota</taxon>
        <taxon>Cytophagia</taxon>
        <taxon>Cytophagales</taxon>
        <taxon>Spirosomataceae</taxon>
        <taxon>Runella</taxon>
    </lineage>
</organism>
<feature type="transmembrane region" description="Helical" evidence="6">
    <location>
        <begin position="809"/>
        <end position="837"/>
    </location>
</feature>
<evidence type="ECO:0000259" key="7">
    <source>
        <dbReference type="Pfam" id="PF02687"/>
    </source>
</evidence>
<keyword evidence="3 6" id="KW-0812">Transmembrane</keyword>
<sequence>MATQKEKFEPQNRLNDSFEPPRWPARLLDWFVAPHLREDLQGDLYEIFQKRAEQVGIARAKWEYTWAVLHYLTPYFFKRKPNKYPKRFLLSPDMLRNYVKIALRNLAANKAFAAINIVGLAVGLACFMLIAVFVYDELHYDTHAANARNIYRVQLLVTGNGDVAVYPHADAAVGEGMKAAFPEIKASSRLLSVSDFVKFEDKQFKEEHLAFADANLLSLFSVPFLEGSVKEALTAPNTIVVTSDLAKKYFGKQNPLGKSLAIGTQKTPYKVTGVIDKLPDNSHFHFDAFLSLSTFKIPHPTWSNVGYYTYLELKDNADARKLEAKFPQLVAKYVVPEVQQDMGISLAEAQKSVDTFRFKLQPLTDIHLHSHTKYELESNGDVQYVYIFSILAFFILLLACANFTNLSTAYAARRSREVGIRKVMGSIKKHIVFQFLIESVLLTFFAMLLAYAVIWGLLPFFNQVTDKHTTFAFFLSARMLFVLCSVSLFAGILAGIYPAFFLSSFTILTNLKGTLLSPKMQKKSLHNGLIVFQFFISTVLIISTIVVNRQLNYMQNKKLGYDKDQLLFLPDTRALAQNQVAFQQQLLQHKNVISASVSRNVPTNKTIVGTQVFPKNDTGNGTEIHTDIFNVDYDYIRTLSLTMLQGRNFSKEFATDSSGVIINEAAVKELGWNGTNPVGKTIVGSGQVEWKVIGVVKDFNYTSVKQKIAPLMLTLGNNGGGLVLKIKTNEVPSFLADLRKQWQAFTPDIPLQYHFVDEKYASLYVTEQRTQQLFTVFSLLAVIIAGLGLFALSAFVIEQRTKEIGVRKVMGASVVGIVALLSKDFLKLILVAIVMASPIGWYAMTHWLENFAYRIEIQWWVFALSGFLAVAIALLTVSFQAIKAALMNPVKSLRAE</sequence>
<dbReference type="Proteomes" id="UP000541352">
    <property type="component" value="Unassembled WGS sequence"/>
</dbReference>
<dbReference type="RefSeq" id="WP_183975714.1">
    <property type="nucleotide sequence ID" value="NZ_JACIBY010000006.1"/>
</dbReference>
<feature type="transmembrane region" description="Helical" evidence="6">
    <location>
        <begin position="857"/>
        <end position="882"/>
    </location>
</feature>
<feature type="transmembrane region" description="Helical" evidence="6">
    <location>
        <begin position="529"/>
        <end position="547"/>
    </location>
</feature>
<evidence type="ECO:0000256" key="5">
    <source>
        <dbReference type="ARBA" id="ARBA00023136"/>
    </source>
</evidence>
<dbReference type="NCBIfam" id="NF038404">
    <property type="entry name" value="perm_prefix_2"/>
    <property type="match status" value="1"/>
</dbReference>
<dbReference type="InterPro" id="IPR003838">
    <property type="entry name" value="ABC3_permease_C"/>
</dbReference>
<dbReference type="GO" id="GO:0022857">
    <property type="term" value="F:transmembrane transporter activity"/>
    <property type="evidence" value="ECO:0007669"/>
    <property type="project" value="TreeGrafter"/>
</dbReference>
<protein>
    <submittedName>
        <fullName evidence="9">Putative ABC transport system permease protein</fullName>
    </submittedName>
</protein>
<feature type="domain" description="ABC3 transporter permease C-terminal" evidence="7">
    <location>
        <begin position="390"/>
        <end position="503"/>
    </location>
</feature>
<comment type="subcellular location">
    <subcellularLocation>
        <location evidence="1">Cell membrane</location>
        <topology evidence="1">Multi-pass membrane protein</topology>
    </subcellularLocation>
</comment>
<reference evidence="9 10" key="1">
    <citation type="submission" date="2020-08" db="EMBL/GenBank/DDBJ databases">
        <title>Genomic Encyclopedia of Type Strains, Phase IV (KMG-IV): sequencing the most valuable type-strain genomes for metagenomic binning, comparative biology and taxonomic classification.</title>
        <authorList>
            <person name="Goeker M."/>
        </authorList>
    </citation>
    <scope>NUCLEOTIDE SEQUENCE [LARGE SCALE GENOMIC DNA]</scope>
    <source>
        <strain evidence="9 10">DSM 17976</strain>
    </source>
</reference>
<evidence type="ECO:0000259" key="8">
    <source>
        <dbReference type="Pfam" id="PF12704"/>
    </source>
</evidence>
<dbReference type="PANTHER" id="PTHR30572">
    <property type="entry name" value="MEMBRANE COMPONENT OF TRANSPORTER-RELATED"/>
    <property type="match status" value="1"/>
</dbReference>
<keyword evidence="5 6" id="KW-0472">Membrane</keyword>
<dbReference type="Pfam" id="PF12704">
    <property type="entry name" value="MacB_PCD"/>
    <property type="match status" value="2"/>
</dbReference>
<feature type="transmembrane region" description="Helical" evidence="6">
    <location>
        <begin position="478"/>
        <end position="508"/>
    </location>
</feature>
<feature type="domain" description="MacB-like periplasmic core" evidence="8">
    <location>
        <begin position="598"/>
        <end position="700"/>
    </location>
</feature>
<dbReference type="InterPro" id="IPR025857">
    <property type="entry name" value="MacB_PCD"/>
</dbReference>
<gene>
    <name evidence="9" type="ORF">FHS57_003457</name>
</gene>
<dbReference type="EMBL" id="JACIBY010000006">
    <property type="protein sequence ID" value="MBB3839451.1"/>
    <property type="molecule type" value="Genomic_DNA"/>
</dbReference>
<evidence type="ECO:0000256" key="4">
    <source>
        <dbReference type="ARBA" id="ARBA00022989"/>
    </source>
</evidence>
<dbReference type="PANTHER" id="PTHR30572:SF18">
    <property type="entry name" value="ABC-TYPE MACROLIDE FAMILY EXPORT SYSTEM PERMEASE COMPONENT 2"/>
    <property type="match status" value="1"/>
</dbReference>
<dbReference type="Pfam" id="PF02687">
    <property type="entry name" value="FtsX"/>
    <property type="match status" value="2"/>
</dbReference>
<proteinExistence type="predicted"/>
<dbReference type="GO" id="GO:0005886">
    <property type="term" value="C:plasma membrane"/>
    <property type="evidence" value="ECO:0007669"/>
    <property type="project" value="UniProtKB-SubCell"/>
</dbReference>
<evidence type="ECO:0000256" key="1">
    <source>
        <dbReference type="ARBA" id="ARBA00004651"/>
    </source>
</evidence>